<dbReference type="Pfam" id="PF01253">
    <property type="entry name" value="SUI1"/>
    <property type="match status" value="1"/>
</dbReference>
<feature type="non-terminal residue" evidence="4">
    <location>
        <position position="169"/>
    </location>
</feature>
<dbReference type="EMBL" id="CAXKWB010005193">
    <property type="protein sequence ID" value="CAL4077222.1"/>
    <property type="molecule type" value="Genomic_DNA"/>
</dbReference>
<dbReference type="InterPro" id="IPR036877">
    <property type="entry name" value="SUI1_dom_sf"/>
</dbReference>
<sequence>MTDGRSTMTPGHSTITSGRSTITSGSSIMTPGHSNKKGMGQDGVWVCRVDDGRGGWDGQWELEVSRWGQRGRGIWGCSRDGLRVLTTFNHFGRTKGGLVVVAGVEDEHIDLKVAAKFFGSKFACGSSVTGDDEIVIQGDIKDDLIDMIPEKWPEIDDDNIIDGGEHKRI</sequence>
<evidence type="ECO:0000313" key="4">
    <source>
        <dbReference type="EMBL" id="CAL4077222.1"/>
    </source>
</evidence>
<accession>A0AAV2Q9U9</accession>
<dbReference type="GO" id="GO:0003743">
    <property type="term" value="F:translation initiation factor activity"/>
    <property type="evidence" value="ECO:0007669"/>
    <property type="project" value="InterPro"/>
</dbReference>
<evidence type="ECO:0000259" key="3">
    <source>
        <dbReference type="PROSITE" id="PS50296"/>
    </source>
</evidence>
<evidence type="ECO:0000313" key="5">
    <source>
        <dbReference type="Proteomes" id="UP001497623"/>
    </source>
</evidence>
<feature type="compositionally biased region" description="Polar residues" evidence="2">
    <location>
        <begin position="1"/>
        <end position="10"/>
    </location>
</feature>
<dbReference type="AlphaFoldDB" id="A0AAV2Q9U9"/>
<dbReference type="SUPFAM" id="SSF55159">
    <property type="entry name" value="eIF1-like"/>
    <property type="match status" value="1"/>
</dbReference>
<dbReference type="InterPro" id="IPR001950">
    <property type="entry name" value="SUI1"/>
</dbReference>
<keyword evidence="5" id="KW-1185">Reference proteome</keyword>
<feature type="region of interest" description="Disordered" evidence="2">
    <location>
        <begin position="1"/>
        <end position="37"/>
    </location>
</feature>
<protein>
    <recommendedName>
        <fullName evidence="3">SUI1 domain-containing protein</fullName>
    </recommendedName>
</protein>
<proteinExistence type="inferred from homology"/>
<dbReference type="GO" id="GO:0003729">
    <property type="term" value="F:mRNA binding"/>
    <property type="evidence" value="ECO:0007669"/>
    <property type="project" value="TreeGrafter"/>
</dbReference>
<dbReference type="PANTHER" id="PTHR12789">
    <property type="entry name" value="DENSITY-REGULATED PROTEIN HOMOLOG"/>
    <property type="match status" value="1"/>
</dbReference>
<dbReference type="CDD" id="cd11607">
    <property type="entry name" value="DENR_C"/>
    <property type="match status" value="1"/>
</dbReference>
<reference evidence="4 5" key="1">
    <citation type="submission" date="2024-05" db="EMBL/GenBank/DDBJ databases">
        <authorList>
            <person name="Wallberg A."/>
        </authorList>
    </citation>
    <scope>NUCLEOTIDE SEQUENCE [LARGE SCALE GENOMIC DNA]</scope>
</reference>
<comment type="caution">
    <text evidence="4">The sequence shown here is derived from an EMBL/GenBank/DDBJ whole genome shotgun (WGS) entry which is preliminary data.</text>
</comment>
<organism evidence="4 5">
    <name type="scientific">Meganyctiphanes norvegica</name>
    <name type="common">Northern krill</name>
    <name type="synonym">Thysanopoda norvegica</name>
    <dbReference type="NCBI Taxonomy" id="48144"/>
    <lineage>
        <taxon>Eukaryota</taxon>
        <taxon>Metazoa</taxon>
        <taxon>Ecdysozoa</taxon>
        <taxon>Arthropoda</taxon>
        <taxon>Crustacea</taxon>
        <taxon>Multicrustacea</taxon>
        <taxon>Malacostraca</taxon>
        <taxon>Eumalacostraca</taxon>
        <taxon>Eucarida</taxon>
        <taxon>Euphausiacea</taxon>
        <taxon>Euphausiidae</taxon>
        <taxon>Meganyctiphanes</taxon>
    </lineage>
</organism>
<dbReference type="PANTHER" id="PTHR12789:SF0">
    <property type="entry name" value="DENSITY-REGULATED PROTEIN"/>
    <property type="match status" value="1"/>
</dbReference>
<dbReference type="GO" id="GO:0002188">
    <property type="term" value="P:translation reinitiation"/>
    <property type="evidence" value="ECO:0007669"/>
    <property type="project" value="TreeGrafter"/>
</dbReference>
<evidence type="ECO:0000256" key="2">
    <source>
        <dbReference type="SAM" id="MobiDB-lite"/>
    </source>
</evidence>
<gene>
    <name evidence="4" type="ORF">MNOR_LOCUS10355</name>
</gene>
<dbReference type="PROSITE" id="PS50296">
    <property type="entry name" value="SUI1"/>
    <property type="match status" value="1"/>
</dbReference>
<feature type="compositionally biased region" description="Low complexity" evidence="2">
    <location>
        <begin position="11"/>
        <end position="30"/>
    </location>
</feature>
<feature type="domain" description="SUI1" evidence="3">
    <location>
        <begin position="98"/>
        <end position="152"/>
    </location>
</feature>
<dbReference type="InterPro" id="IPR046447">
    <property type="entry name" value="DENR_C"/>
</dbReference>
<name>A0AAV2Q9U9_MEGNR</name>
<dbReference type="GO" id="GO:0001731">
    <property type="term" value="P:formation of translation preinitiation complex"/>
    <property type="evidence" value="ECO:0007669"/>
    <property type="project" value="TreeGrafter"/>
</dbReference>
<dbReference type="Gene3D" id="3.30.780.10">
    <property type="entry name" value="SUI1-like domain"/>
    <property type="match status" value="1"/>
</dbReference>
<comment type="similarity">
    <text evidence="1">Belongs to the DENR family.</text>
</comment>
<dbReference type="InterPro" id="IPR050318">
    <property type="entry name" value="DENR/SUI1_TIF"/>
</dbReference>
<dbReference type="Proteomes" id="UP001497623">
    <property type="component" value="Unassembled WGS sequence"/>
</dbReference>
<evidence type="ECO:0000256" key="1">
    <source>
        <dbReference type="ARBA" id="ARBA00007514"/>
    </source>
</evidence>